<feature type="region of interest" description="Disordered" evidence="1">
    <location>
        <begin position="161"/>
        <end position="182"/>
    </location>
</feature>
<dbReference type="Pfam" id="PF01814">
    <property type="entry name" value="Hemerythrin"/>
    <property type="match status" value="1"/>
</dbReference>
<evidence type="ECO:0000313" key="3">
    <source>
        <dbReference type="EMBL" id="PPE74236.1"/>
    </source>
</evidence>
<proteinExistence type="predicted"/>
<keyword evidence="4" id="KW-1185">Reference proteome</keyword>
<dbReference type="OrthoDB" id="9793637at2"/>
<dbReference type="Gene3D" id="1.20.120.520">
    <property type="entry name" value="nmb1532 protein domain like"/>
    <property type="match status" value="1"/>
</dbReference>
<name>A0A2S5TGX2_9GAMM</name>
<sequence length="182" mass="20168">METIMARSKTRPGPGKPDRPDALAFLQDSHRRLRGLLGRHAEAGDEERRRQLLEEACLALKIHSQLEQELLYPALRAASPGGQALDEAEARHGRLQEEVDRLETGDLDPGERRAAEEELAGEALEHLDLEEEALWPLLEAADLDLRELGGDLRELQDQLQEDLSPLLPPGDGIGSAEPRFAP</sequence>
<dbReference type="InterPro" id="IPR012312">
    <property type="entry name" value="Hemerythrin-like"/>
</dbReference>
<accession>A0A2S5TGX2</accession>
<protein>
    <recommendedName>
        <fullName evidence="2">Hemerythrin-like domain-containing protein</fullName>
    </recommendedName>
</protein>
<organism evidence="3 4">
    <name type="scientific">Solimonas fluminis</name>
    <dbReference type="NCBI Taxonomy" id="2086571"/>
    <lineage>
        <taxon>Bacteria</taxon>
        <taxon>Pseudomonadati</taxon>
        <taxon>Pseudomonadota</taxon>
        <taxon>Gammaproteobacteria</taxon>
        <taxon>Nevskiales</taxon>
        <taxon>Nevskiaceae</taxon>
        <taxon>Solimonas</taxon>
    </lineage>
</organism>
<dbReference type="PANTHER" id="PTHR35585:SF1">
    <property type="entry name" value="HHE DOMAIN PROTEIN (AFU_ORTHOLOGUE AFUA_4G00730)"/>
    <property type="match status" value="1"/>
</dbReference>
<comment type="caution">
    <text evidence="3">The sequence shown here is derived from an EMBL/GenBank/DDBJ whole genome shotgun (WGS) entry which is preliminary data.</text>
</comment>
<evidence type="ECO:0000256" key="1">
    <source>
        <dbReference type="SAM" id="MobiDB-lite"/>
    </source>
</evidence>
<reference evidence="3 4" key="1">
    <citation type="submission" date="2018-02" db="EMBL/GenBank/DDBJ databases">
        <title>Genome sequencing of Solimonas sp. HR-BB.</title>
        <authorList>
            <person name="Lee Y."/>
            <person name="Jeon C.O."/>
        </authorList>
    </citation>
    <scope>NUCLEOTIDE SEQUENCE [LARGE SCALE GENOMIC DNA]</scope>
    <source>
        <strain evidence="3 4">HR-BB</strain>
    </source>
</reference>
<dbReference type="PANTHER" id="PTHR35585">
    <property type="entry name" value="HHE DOMAIN PROTEIN (AFU_ORTHOLOGUE AFUA_4G00730)"/>
    <property type="match status" value="1"/>
</dbReference>
<feature type="region of interest" description="Disordered" evidence="1">
    <location>
        <begin position="1"/>
        <end position="22"/>
    </location>
</feature>
<feature type="region of interest" description="Disordered" evidence="1">
    <location>
        <begin position="80"/>
        <end position="110"/>
    </location>
</feature>
<feature type="compositionally biased region" description="Basic and acidic residues" evidence="1">
    <location>
        <begin position="88"/>
        <end position="110"/>
    </location>
</feature>
<dbReference type="AlphaFoldDB" id="A0A2S5TGX2"/>
<gene>
    <name evidence="3" type="ORF">C3942_09410</name>
</gene>
<evidence type="ECO:0000313" key="4">
    <source>
        <dbReference type="Proteomes" id="UP000238220"/>
    </source>
</evidence>
<evidence type="ECO:0000259" key="2">
    <source>
        <dbReference type="Pfam" id="PF01814"/>
    </source>
</evidence>
<feature type="domain" description="Hemerythrin-like" evidence="2">
    <location>
        <begin position="23"/>
        <end position="105"/>
    </location>
</feature>
<dbReference type="Proteomes" id="UP000238220">
    <property type="component" value="Unassembled WGS sequence"/>
</dbReference>
<dbReference type="EMBL" id="PSNW01000004">
    <property type="protein sequence ID" value="PPE74236.1"/>
    <property type="molecule type" value="Genomic_DNA"/>
</dbReference>